<dbReference type="InterPro" id="IPR010982">
    <property type="entry name" value="Lambda_DNA-bd_dom_sf"/>
</dbReference>
<keyword evidence="5" id="KW-1185">Reference proteome</keyword>
<feature type="transmembrane region" description="Helical" evidence="2">
    <location>
        <begin position="147"/>
        <end position="166"/>
    </location>
</feature>
<feature type="transmembrane region" description="Helical" evidence="2">
    <location>
        <begin position="107"/>
        <end position="126"/>
    </location>
</feature>
<protein>
    <submittedName>
        <fullName evidence="4">XRE family transcriptional regulator</fullName>
    </submittedName>
</protein>
<dbReference type="PANTHER" id="PTHR46558:SF4">
    <property type="entry name" value="DNA-BIDING PHAGE PROTEIN"/>
    <property type="match status" value="1"/>
</dbReference>
<dbReference type="InterPro" id="IPR001387">
    <property type="entry name" value="Cro/C1-type_HTH"/>
</dbReference>
<dbReference type="AlphaFoldDB" id="A0A1Z5J0Z9"/>
<keyword evidence="2" id="KW-0472">Membrane</keyword>
<proteinExistence type="predicted"/>
<comment type="caution">
    <text evidence="4">The sequence shown here is derived from an EMBL/GenBank/DDBJ whole genome shotgun (WGS) entry which is preliminary data.</text>
</comment>
<feature type="transmembrane region" description="Helical" evidence="2">
    <location>
        <begin position="172"/>
        <end position="189"/>
    </location>
</feature>
<dbReference type="PANTHER" id="PTHR46558">
    <property type="entry name" value="TRACRIPTIONAL REGULATORY PROTEIN-RELATED-RELATED"/>
    <property type="match status" value="1"/>
</dbReference>
<dbReference type="EMBL" id="BCMJ01000001">
    <property type="protein sequence ID" value="GAX07381.1"/>
    <property type="molecule type" value="Genomic_DNA"/>
</dbReference>
<dbReference type="PROSITE" id="PS50943">
    <property type="entry name" value="HTH_CROC1"/>
    <property type="match status" value="1"/>
</dbReference>
<gene>
    <name evidence="4" type="primary">xre_2</name>
    <name evidence="4" type="ORF">IWT5_00114</name>
</gene>
<evidence type="ECO:0000256" key="1">
    <source>
        <dbReference type="ARBA" id="ARBA00023125"/>
    </source>
</evidence>
<keyword evidence="1" id="KW-0238">DNA-binding</keyword>
<dbReference type="OrthoDB" id="9805856at2"/>
<dbReference type="Proteomes" id="UP000223370">
    <property type="component" value="Unassembled WGS sequence"/>
</dbReference>
<dbReference type="GO" id="GO:0003677">
    <property type="term" value="F:DNA binding"/>
    <property type="evidence" value="ECO:0007669"/>
    <property type="project" value="UniProtKB-KW"/>
</dbReference>
<keyword evidence="2" id="KW-1133">Transmembrane helix</keyword>
<feature type="domain" description="HTH cro/C1-type" evidence="3">
    <location>
        <begin position="7"/>
        <end position="61"/>
    </location>
</feature>
<dbReference type="CDD" id="cd00093">
    <property type="entry name" value="HTH_XRE"/>
    <property type="match status" value="1"/>
</dbReference>
<dbReference type="RefSeq" id="WP_098823376.1">
    <property type="nucleotide sequence ID" value="NZ_BCMJ01000001.1"/>
</dbReference>
<evidence type="ECO:0000313" key="4">
    <source>
        <dbReference type="EMBL" id="GAX07381.1"/>
    </source>
</evidence>
<reference evidence="4 5" key="1">
    <citation type="submission" date="2015-11" db="EMBL/GenBank/DDBJ databases">
        <title>Draft genome sequences of new species of the genus Lactobacillus isolated from orchardgrass silage.</title>
        <authorList>
            <person name="Tohno M."/>
            <person name="Tanizawa Y."/>
            <person name="Arita M."/>
        </authorList>
    </citation>
    <scope>NUCLEOTIDE SEQUENCE [LARGE SCALE GENOMIC DNA]</scope>
    <source>
        <strain evidence="4 5">IWT5</strain>
    </source>
</reference>
<evidence type="ECO:0000256" key="2">
    <source>
        <dbReference type="SAM" id="Phobius"/>
    </source>
</evidence>
<sequence>MLFGKRLQKTRKDHHITQQDVAESLNVSRQTISSWETGKSYPDIDSLIRLSDFYDMSLDTMLKEDEGMKNYLKKQDVMAEIKPTRKLTVAIDILFLLIIVFTPSVQIMKALVLLMGVLNMAVIVHISNLAKSADETDSRTRWSKVRWWWVGVAAILSLITGFSIYQQSFTNLSQNLLILTLALWFVLVVEEIQQHFTSKPHP</sequence>
<dbReference type="SUPFAM" id="SSF47413">
    <property type="entry name" value="lambda repressor-like DNA-binding domains"/>
    <property type="match status" value="1"/>
</dbReference>
<dbReference type="Pfam" id="PF01381">
    <property type="entry name" value="HTH_3"/>
    <property type="match status" value="1"/>
</dbReference>
<dbReference type="SMART" id="SM00530">
    <property type="entry name" value="HTH_XRE"/>
    <property type="match status" value="1"/>
</dbReference>
<name>A0A1Z5J0Z9_9LACO</name>
<organism evidence="4 5">
    <name type="scientific">Secundilactobacillus silagincola</name>
    <dbReference type="NCBI Taxonomy" id="1714681"/>
    <lineage>
        <taxon>Bacteria</taxon>
        <taxon>Bacillati</taxon>
        <taxon>Bacillota</taxon>
        <taxon>Bacilli</taxon>
        <taxon>Lactobacillales</taxon>
        <taxon>Lactobacillaceae</taxon>
        <taxon>Secundilactobacillus</taxon>
    </lineage>
</organism>
<evidence type="ECO:0000313" key="5">
    <source>
        <dbReference type="Proteomes" id="UP000223370"/>
    </source>
</evidence>
<feature type="transmembrane region" description="Helical" evidence="2">
    <location>
        <begin position="83"/>
        <end position="101"/>
    </location>
</feature>
<dbReference type="Gene3D" id="1.10.260.40">
    <property type="entry name" value="lambda repressor-like DNA-binding domains"/>
    <property type="match status" value="1"/>
</dbReference>
<accession>A0A1Z5J0Z9</accession>
<evidence type="ECO:0000259" key="3">
    <source>
        <dbReference type="PROSITE" id="PS50943"/>
    </source>
</evidence>
<keyword evidence="2" id="KW-0812">Transmembrane</keyword>